<evidence type="ECO:0000313" key="3">
    <source>
        <dbReference type="Proteomes" id="UP000299102"/>
    </source>
</evidence>
<reference evidence="2 3" key="1">
    <citation type="journal article" date="2019" name="Commun. Biol.">
        <title>The bagworm genome reveals a unique fibroin gene that provides high tensile strength.</title>
        <authorList>
            <person name="Kono N."/>
            <person name="Nakamura H."/>
            <person name="Ohtoshi R."/>
            <person name="Tomita M."/>
            <person name="Numata K."/>
            <person name="Arakawa K."/>
        </authorList>
    </citation>
    <scope>NUCLEOTIDE SEQUENCE [LARGE SCALE GENOMIC DNA]</scope>
</reference>
<dbReference type="PANTHER" id="PTHR43347">
    <property type="entry name" value="ACYL-COA SYNTHETASE"/>
    <property type="match status" value="1"/>
</dbReference>
<dbReference type="GO" id="GO:0005759">
    <property type="term" value="C:mitochondrial matrix"/>
    <property type="evidence" value="ECO:0007669"/>
    <property type="project" value="TreeGrafter"/>
</dbReference>
<protein>
    <recommendedName>
        <fullName evidence="1">acetate--CoA ligase</fullName>
        <ecNumber evidence="1">6.2.1.1</ecNumber>
    </recommendedName>
</protein>
<organism evidence="2 3">
    <name type="scientific">Eumeta variegata</name>
    <name type="common">Bagworm moth</name>
    <name type="synonym">Eumeta japonica</name>
    <dbReference type="NCBI Taxonomy" id="151549"/>
    <lineage>
        <taxon>Eukaryota</taxon>
        <taxon>Metazoa</taxon>
        <taxon>Ecdysozoa</taxon>
        <taxon>Arthropoda</taxon>
        <taxon>Hexapoda</taxon>
        <taxon>Insecta</taxon>
        <taxon>Pterygota</taxon>
        <taxon>Neoptera</taxon>
        <taxon>Endopterygota</taxon>
        <taxon>Lepidoptera</taxon>
        <taxon>Glossata</taxon>
        <taxon>Ditrysia</taxon>
        <taxon>Tineoidea</taxon>
        <taxon>Psychidae</taxon>
        <taxon>Oiketicinae</taxon>
        <taxon>Eumeta</taxon>
    </lineage>
</organism>
<gene>
    <name evidence="2" type="primary">Acss3</name>
    <name evidence="2" type="ORF">EVAR_52999_1</name>
</gene>
<dbReference type="EC" id="6.2.1.1" evidence="1"/>
<proteinExistence type="predicted"/>
<dbReference type="STRING" id="151549.A0A4C1YJI7"/>
<dbReference type="PANTHER" id="PTHR43347:SF3">
    <property type="entry name" value="ACYL-COA SYNTHETASE SHORT-CHAIN FAMILY MEMBER 3, MITOCHONDRIAL"/>
    <property type="match status" value="1"/>
</dbReference>
<dbReference type="Proteomes" id="UP000299102">
    <property type="component" value="Unassembled WGS sequence"/>
</dbReference>
<dbReference type="SUPFAM" id="SSF56801">
    <property type="entry name" value="Acetyl-CoA synthetase-like"/>
    <property type="match status" value="1"/>
</dbReference>
<evidence type="ECO:0000313" key="2">
    <source>
        <dbReference type="EMBL" id="GBP76356.1"/>
    </source>
</evidence>
<dbReference type="Gene3D" id="3.40.50.12780">
    <property type="entry name" value="N-terminal domain of ligase-like"/>
    <property type="match status" value="1"/>
</dbReference>
<accession>A0A4C1YJI7</accession>
<sequence>MRAFSELADSIKLVFGDLGCGKKSECAARLNSSSASSTDAGSLISRLPTISLTQFSERDQNWLSSVNIFDSLVDSRTDLMTSQKFAYLLSCLSAEQRGSGLWIDFLNPLLMATVSLERLRLWPYPLLHIPTTKLSVELKTRFEQRYGGDPRVLPTFNQFVEFLEEECQLLDNIPREEWESSGNAGRWGTRRALLNRTTSRHTSRARVLITPVRGRTLLGTEYAVVGGQVKGHPDAETRISIIRIRDGLTVYDWYVGGELSVCHNALDRHVAAGRGDQVALIHDSPLTDTVRKITYNEMLRQV</sequence>
<dbReference type="OrthoDB" id="7489123at2759"/>
<name>A0A4C1YJI7_EUMVA</name>
<evidence type="ECO:0000256" key="1">
    <source>
        <dbReference type="ARBA" id="ARBA00013275"/>
    </source>
</evidence>
<keyword evidence="3" id="KW-1185">Reference proteome</keyword>
<dbReference type="EMBL" id="BGZK01001288">
    <property type="protein sequence ID" value="GBP76356.1"/>
    <property type="molecule type" value="Genomic_DNA"/>
</dbReference>
<dbReference type="GO" id="GO:0050218">
    <property type="term" value="F:propionate-CoA ligase activity"/>
    <property type="evidence" value="ECO:0007669"/>
    <property type="project" value="TreeGrafter"/>
</dbReference>
<dbReference type="InterPro" id="IPR042099">
    <property type="entry name" value="ANL_N_sf"/>
</dbReference>
<dbReference type="AlphaFoldDB" id="A0A4C1YJI7"/>
<dbReference type="GO" id="GO:0003987">
    <property type="term" value="F:acetate-CoA ligase activity"/>
    <property type="evidence" value="ECO:0007669"/>
    <property type="project" value="UniProtKB-EC"/>
</dbReference>
<comment type="caution">
    <text evidence="2">The sequence shown here is derived from an EMBL/GenBank/DDBJ whole genome shotgun (WGS) entry which is preliminary data.</text>
</comment>